<keyword evidence="2" id="KW-1185">Reference proteome</keyword>
<accession>A0ACC3SDQ4</accession>
<gene>
    <name evidence="1" type="primary">TPS3</name>
    <name evidence="1" type="ORF">M8818_004796</name>
</gene>
<evidence type="ECO:0000313" key="2">
    <source>
        <dbReference type="Proteomes" id="UP001320706"/>
    </source>
</evidence>
<evidence type="ECO:0000313" key="1">
    <source>
        <dbReference type="EMBL" id="KAK8205620.1"/>
    </source>
</evidence>
<proteinExistence type="predicted"/>
<dbReference type="Proteomes" id="UP001320706">
    <property type="component" value="Unassembled WGS sequence"/>
</dbReference>
<dbReference type="EMBL" id="JAMKPW020000023">
    <property type="protein sequence ID" value="KAK8205620.1"/>
    <property type="molecule type" value="Genomic_DNA"/>
</dbReference>
<sequence>MSSTFILSLFLPYTIDFHDSGRERPPSPPPRRPTVQRLQSKLASGAGTTADLKASLFEDPTAPQSPLEQKREEFFAQFNLERQNHFKQPADRSVVRNDAFSSDFGAAAQYFNQPKSRAGPLPSGNILDYAKIQEQVNQSQTASRKVSPPNAKSSRKGSHERSFENKTWTVETAIQGNGGLTNAIQATASSGTGFDKIWVGTLGFPTDALLDDRKNEISEKLESEYESLTVFCTDRDLDGHYTHFCKTILWPVFHYQIPDHPKSKAYEDHSWKFYKAVNQAFADKVISSYKRGDIIWVNDYHLLLVPGMIRSKLPDAQIGFFLHTAFPSSEVFRCLSARKELLDGMLGANLVAFQTREYANHFLQTCARLLTVEVTGDGVASGERWVNVTHQPIGIDPAAMKLARELPGVDEWILQLQERYKGKFLIVARDQLDHVRGVRQKLLAFELFLNKYPQYRDKVVLIQVATSTTENGELLATVSDISTRIDSVYSTLAHQPLVFLKQDISIPQYVALLTVADCLMITSLREGMNLTPHEFVLCQDGTASEKKHAPIILSEFTGSAMVFGDSCLQINPWDYKQTADAIKTAVDMSEAEKERRHNKARNLVHHYTGNYWAENLVKELDKVHSEHYRRDTSAIPRLNLAQLIDKYKTADRRIFILDYEGTLASFGGDNTTLTPLQRVIDTLNELLSDRRNIVYVMSLRTPEDLQSLFHKVPLVGLIAENGSFLREYGASQDEWIAFTDLEATTKWKKDVRRVLQYYAERVEGSSIEERHCSLVFRYEKAEDIEAARSQAGDCANHINDSCDMYDIHAVPVGKSILVESVSFSKGTAATNIFSRLREKNVNVKGLKNPDFLMVAGDDREDETIFEWANELGDKGVIRDVTTVHVGKRNTCAKTTITQGTSGLLTVLEKLAKVSTEGVDAADYFSGRKASISAG</sequence>
<comment type="caution">
    <text evidence="1">The sequence shown here is derived from an EMBL/GenBank/DDBJ whole genome shotgun (WGS) entry which is preliminary data.</text>
</comment>
<organism evidence="1 2">
    <name type="scientific">Zalaria obscura</name>
    <dbReference type="NCBI Taxonomy" id="2024903"/>
    <lineage>
        <taxon>Eukaryota</taxon>
        <taxon>Fungi</taxon>
        <taxon>Dikarya</taxon>
        <taxon>Ascomycota</taxon>
        <taxon>Pezizomycotina</taxon>
        <taxon>Dothideomycetes</taxon>
        <taxon>Dothideomycetidae</taxon>
        <taxon>Dothideales</taxon>
        <taxon>Zalariaceae</taxon>
        <taxon>Zalaria</taxon>
    </lineage>
</organism>
<name>A0ACC3SDQ4_9PEZI</name>
<reference evidence="1" key="1">
    <citation type="submission" date="2024-02" db="EMBL/GenBank/DDBJ databases">
        <title>Metagenome Assembled Genome of Zalaria obscura JY119.</title>
        <authorList>
            <person name="Vighnesh L."/>
            <person name="Jagadeeshwari U."/>
            <person name="Venkata Ramana C."/>
            <person name="Sasikala C."/>
        </authorList>
    </citation>
    <scope>NUCLEOTIDE SEQUENCE</scope>
    <source>
        <strain evidence="1">JY119</strain>
    </source>
</reference>
<protein>
    <submittedName>
        <fullName evidence="1">Trehalose-6-P synthase/phosphatase complex subunit</fullName>
    </submittedName>
</protein>